<name>A0A8H8SSC9_9AGAM</name>
<proteinExistence type="inferred from homology"/>
<dbReference type="GO" id="GO:0016705">
    <property type="term" value="F:oxidoreductase activity, acting on paired donors, with incorporation or reduction of molecular oxygen"/>
    <property type="evidence" value="ECO:0007669"/>
    <property type="project" value="InterPro"/>
</dbReference>
<keyword evidence="5 9" id="KW-0479">Metal-binding</keyword>
<dbReference type="PANTHER" id="PTHR46300:SF7">
    <property type="entry name" value="P450, PUTATIVE (EUROFUNG)-RELATED"/>
    <property type="match status" value="1"/>
</dbReference>
<dbReference type="GO" id="GO:0004497">
    <property type="term" value="F:monooxygenase activity"/>
    <property type="evidence" value="ECO:0007669"/>
    <property type="project" value="UniProtKB-KW"/>
</dbReference>
<dbReference type="Proteomes" id="UP000650533">
    <property type="component" value="Chromosome 2"/>
</dbReference>
<evidence type="ECO:0000256" key="7">
    <source>
        <dbReference type="ARBA" id="ARBA00023004"/>
    </source>
</evidence>
<evidence type="ECO:0000313" key="12">
    <source>
        <dbReference type="Proteomes" id="UP000650533"/>
    </source>
</evidence>
<evidence type="ECO:0000256" key="1">
    <source>
        <dbReference type="ARBA" id="ARBA00001971"/>
    </source>
</evidence>
<dbReference type="PRINTS" id="PR00385">
    <property type="entry name" value="P450"/>
</dbReference>
<comment type="cofactor">
    <cofactor evidence="1 9">
        <name>heme</name>
        <dbReference type="ChEBI" id="CHEBI:30413"/>
    </cofactor>
</comment>
<evidence type="ECO:0000256" key="3">
    <source>
        <dbReference type="ARBA" id="ARBA00010617"/>
    </source>
</evidence>
<keyword evidence="6 10" id="KW-0560">Oxidoreductase</keyword>
<evidence type="ECO:0000256" key="9">
    <source>
        <dbReference type="PIRSR" id="PIRSR602401-1"/>
    </source>
</evidence>
<comment type="similarity">
    <text evidence="3 10">Belongs to the cytochrome P450 family.</text>
</comment>
<dbReference type="EMBL" id="CP059659">
    <property type="protein sequence ID" value="QRW16676.1"/>
    <property type="molecule type" value="Genomic_DNA"/>
</dbReference>
<accession>A0A8H8SSC9</accession>
<dbReference type="GO" id="GO:0020037">
    <property type="term" value="F:heme binding"/>
    <property type="evidence" value="ECO:0007669"/>
    <property type="project" value="InterPro"/>
</dbReference>
<evidence type="ECO:0000256" key="2">
    <source>
        <dbReference type="ARBA" id="ARBA00005179"/>
    </source>
</evidence>
<dbReference type="InterPro" id="IPR036396">
    <property type="entry name" value="Cyt_P450_sf"/>
</dbReference>
<dbReference type="PANTHER" id="PTHR46300">
    <property type="entry name" value="P450, PUTATIVE (EUROFUNG)-RELATED-RELATED"/>
    <property type="match status" value="1"/>
</dbReference>
<dbReference type="KEGG" id="rsx:RhiXN_04677"/>
<comment type="pathway">
    <text evidence="2">Secondary metabolite biosynthesis.</text>
</comment>
<evidence type="ECO:0000256" key="8">
    <source>
        <dbReference type="ARBA" id="ARBA00023033"/>
    </source>
</evidence>
<dbReference type="GO" id="GO:0005506">
    <property type="term" value="F:iron ion binding"/>
    <property type="evidence" value="ECO:0007669"/>
    <property type="project" value="InterPro"/>
</dbReference>
<reference evidence="11" key="1">
    <citation type="submission" date="2020-05" db="EMBL/GenBank/DDBJ databases">
        <title>Evolutionary and genomic comparisons of hybrid uninucleate and nonhybrid Rhizoctonia fungi.</title>
        <authorList>
            <person name="Li C."/>
            <person name="Chen X."/>
        </authorList>
    </citation>
    <scope>NUCLEOTIDE SEQUENCE</scope>
    <source>
        <strain evidence="11">AG-1 IA</strain>
    </source>
</reference>
<dbReference type="RefSeq" id="XP_043176913.1">
    <property type="nucleotide sequence ID" value="XM_043324494.1"/>
</dbReference>
<dbReference type="AlphaFoldDB" id="A0A8H8SSC9"/>
<evidence type="ECO:0000256" key="4">
    <source>
        <dbReference type="ARBA" id="ARBA00022617"/>
    </source>
</evidence>
<dbReference type="PRINTS" id="PR00463">
    <property type="entry name" value="EP450I"/>
</dbReference>
<dbReference type="PROSITE" id="PS00086">
    <property type="entry name" value="CYTOCHROME_P450"/>
    <property type="match status" value="1"/>
</dbReference>
<keyword evidence="7 9" id="KW-0408">Iron</keyword>
<dbReference type="SUPFAM" id="SSF48264">
    <property type="entry name" value="Cytochrome P450"/>
    <property type="match status" value="1"/>
</dbReference>
<gene>
    <name evidence="11" type="ORF">RhiXN_04677</name>
</gene>
<evidence type="ECO:0000256" key="5">
    <source>
        <dbReference type="ARBA" id="ARBA00022723"/>
    </source>
</evidence>
<evidence type="ECO:0000313" key="11">
    <source>
        <dbReference type="EMBL" id="QRW16676.1"/>
    </source>
</evidence>
<dbReference type="InterPro" id="IPR001128">
    <property type="entry name" value="Cyt_P450"/>
</dbReference>
<dbReference type="InterPro" id="IPR050364">
    <property type="entry name" value="Cytochrome_P450_fung"/>
</dbReference>
<feature type="binding site" description="axial binding residue" evidence="9">
    <location>
        <position position="395"/>
    </location>
    <ligand>
        <name>heme</name>
        <dbReference type="ChEBI" id="CHEBI:30413"/>
    </ligand>
    <ligandPart>
        <name>Fe</name>
        <dbReference type="ChEBI" id="CHEBI:18248"/>
    </ligandPart>
</feature>
<protein>
    <submittedName>
        <fullName evidence="11">Cytochrome P450 family protein</fullName>
    </submittedName>
</protein>
<keyword evidence="4 9" id="KW-0349">Heme</keyword>
<keyword evidence="8 10" id="KW-0503">Monooxygenase</keyword>
<dbReference type="InterPro" id="IPR002401">
    <property type="entry name" value="Cyt_P450_E_grp-I"/>
</dbReference>
<evidence type="ECO:0000256" key="6">
    <source>
        <dbReference type="ARBA" id="ARBA00023002"/>
    </source>
</evidence>
<dbReference type="Gene3D" id="1.10.630.10">
    <property type="entry name" value="Cytochrome P450"/>
    <property type="match status" value="2"/>
</dbReference>
<sequence length="465" mass="52563">MPNTHLLFGLTAATGLIAYKLYKDRKTYELSLPPSPKSYPIIGHLLSTPTQYEHLEFMKIGEELGEKIFSMTVFGTTVVVLNDKDDAANLFDKRSTIYSDRTCPPMVQESSLFGWSDFGSLVGYSDRWRKYRRLMNPWLTKQAVAIHHEDQEHATRKLLQRLLERCEKAMCSDELEDEFFLSISATLLHSIYGYEAATSHDRFLVEAKEISLSYQKPCSLQSNKKGVPLMVTSLRADALKIGLTEDEADDYVAQIAITMFAGGTDTSVNTLIMFFMAMVLYPDVQKRAQAEIDSVLGHSRLPKVEDRAQLGYVDRVVQETLRWGPVTPLAVPHTCFKDDTYKGYRIPQGSVVTGNVWAMTRDETVYKDAEVFEPDRYLDPVTPASPVFGWGRRRCPGVHFAQSSLFVTIASILMMFDIGVAKSEDGKDILPSGRMINSIVLIPESFRLKLTPRSEKHEDLIRNSL</sequence>
<evidence type="ECO:0000256" key="10">
    <source>
        <dbReference type="RuleBase" id="RU000461"/>
    </source>
</evidence>
<dbReference type="GeneID" id="67026957"/>
<organism evidence="11 12">
    <name type="scientific">Rhizoctonia solani</name>
    <dbReference type="NCBI Taxonomy" id="456999"/>
    <lineage>
        <taxon>Eukaryota</taxon>
        <taxon>Fungi</taxon>
        <taxon>Dikarya</taxon>
        <taxon>Basidiomycota</taxon>
        <taxon>Agaricomycotina</taxon>
        <taxon>Agaricomycetes</taxon>
        <taxon>Cantharellales</taxon>
        <taxon>Ceratobasidiaceae</taxon>
        <taxon>Rhizoctonia</taxon>
    </lineage>
</organism>
<dbReference type="InterPro" id="IPR017972">
    <property type="entry name" value="Cyt_P450_CS"/>
</dbReference>
<dbReference type="Pfam" id="PF00067">
    <property type="entry name" value="p450"/>
    <property type="match status" value="2"/>
</dbReference>